<dbReference type="GO" id="GO:0005886">
    <property type="term" value="C:plasma membrane"/>
    <property type="evidence" value="ECO:0007669"/>
    <property type="project" value="TreeGrafter"/>
</dbReference>
<dbReference type="Proteomes" id="UP000035481">
    <property type="component" value="Unassembled WGS sequence"/>
</dbReference>
<dbReference type="InterPro" id="IPR007844">
    <property type="entry name" value="AsmA"/>
</dbReference>
<name>A0A0G9GYZ6_9GAMM</name>
<dbReference type="Pfam" id="PF05170">
    <property type="entry name" value="AsmA"/>
    <property type="match status" value="1"/>
</dbReference>
<dbReference type="OrthoDB" id="5749006at2"/>
<dbReference type="PATRIC" id="fig|1440762.4.peg.2518"/>
<keyword evidence="2" id="KW-0472">Membrane</keyword>
<keyword evidence="2" id="KW-1133">Transmembrane helix</keyword>
<dbReference type="AlphaFoldDB" id="A0A0G9GYZ6"/>
<feature type="domain" description="AsmA" evidence="3">
    <location>
        <begin position="1"/>
        <end position="594"/>
    </location>
</feature>
<gene>
    <name evidence="4" type="ORF">Y882_13980</name>
</gene>
<dbReference type="InterPro" id="IPR052894">
    <property type="entry name" value="AsmA-related"/>
</dbReference>
<proteinExistence type="predicted"/>
<protein>
    <recommendedName>
        <fullName evidence="3">AsmA domain-containing protein</fullName>
    </recommendedName>
</protein>
<comment type="caution">
    <text evidence="4">The sequence shown here is derived from an EMBL/GenBank/DDBJ whole genome shotgun (WGS) entry which is preliminary data.</text>
</comment>
<dbReference type="EMBL" id="JPLA01000041">
    <property type="protein sequence ID" value="KLD62785.1"/>
    <property type="molecule type" value="Genomic_DNA"/>
</dbReference>
<dbReference type="GO" id="GO:0090313">
    <property type="term" value="P:regulation of protein targeting to membrane"/>
    <property type="evidence" value="ECO:0007669"/>
    <property type="project" value="TreeGrafter"/>
</dbReference>
<evidence type="ECO:0000313" key="5">
    <source>
        <dbReference type="Proteomes" id="UP000035481"/>
    </source>
</evidence>
<dbReference type="STRING" id="1440762.Y882_13980"/>
<organism evidence="4 5">
    <name type="scientific">Dyella japonica DSM 16301</name>
    <dbReference type="NCBI Taxonomy" id="1440762"/>
    <lineage>
        <taxon>Bacteria</taxon>
        <taxon>Pseudomonadati</taxon>
        <taxon>Pseudomonadota</taxon>
        <taxon>Gammaproteobacteria</taxon>
        <taxon>Lysobacterales</taxon>
        <taxon>Rhodanobacteraceae</taxon>
        <taxon>Dyella</taxon>
    </lineage>
</organism>
<keyword evidence="2" id="KW-0812">Transmembrane</keyword>
<accession>A0A0G9GYZ6</accession>
<feature type="transmembrane region" description="Helical" evidence="2">
    <location>
        <begin position="7"/>
        <end position="29"/>
    </location>
</feature>
<evidence type="ECO:0000313" key="4">
    <source>
        <dbReference type="EMBL" id="KLD62785.1"/>
    </source>
</evidence>
<dbReference type="PANTHER" id="PTHR30441">
    <property type="entry name" value="DUF748 DOMAIN-CONTAINING PROTEIN"/>
    <property type="match status" value="1"/>
</dbReference>
<dbReference type="PANTHER" id="PTHR30441:SF9">
    <property type="entry name" value="ASMA FAMILY PROTEIN YHJG"/>
    <property type="match status" value="1"/>
</dbReference>
<sequence>MRRGWKIVSWIIGVCLALIVVLLIVIATFDWNRLKPTINARASETLGRPFAINGDLSVRWRREERASGMESWVPWPEFIAQNISIGNPDWTGQPHFAQLDALRFRVSPLPLIVHRVEIPVLYLTQPTIDLERNAQGQANWEFAFTNNTTPSAWKLDLHAIGFDRGHIMLNDAINKADLQITMEALQRAIPYGDIVSQQSADAREQASKTVGANAKTQLEKDAGTQENQPGHTSATYQFAFQAQGKYQGAAVDGNGKTGGVLALQETDQPFPLQADMHVGDTHIAMVGTLTDPLHLAALNIRLWFSGSSMAKLYPLIGVTLPDTPPYATEGHLRATLKKGASHFSYDHFRGRVGGSDLAGDLAFDTGAARPKLTGAVKSQLLRFSDLAPLIGADTNSEKEQRGDATPQPSDKVLPVEPFRTDRWRAMDADVTFSAEKIVRDTALPIHALQTHLQMDNGVLTLNPLDFDFASGKIDSNLRLDGSTTPMKGDIKLKARHLKLKELFPKFAPMQTSFGEINGDAALNARGNSVSELMGTSTGELKLLMNDGAISKALLETAGLNVANIVIVKLFGDKTVKINCAASDLSATNGLYQTQLFVFDTEDATIRVNGTVNFANEKLDLDVRPESKGLRILSLRSPLYVKGTLKDPDVGVQPGPLILRGGGAVALAVFAAPVAALLPLVATSKGEPDNTCATVLEQMRGASKARTAPLPQKTKAAATH</sequence>
<evidence type="ECO:0000259" key="3">
    <source>
        <dbReference type="Pfam" id="PF05170"/>
    </source>
</evidence>
<evidence type="ECO:0000256" key="2">
    <source>
        <dbReference type="SAM" id="Phobius"/>
    </source>
</evidence>
<evidence type="ECO:0000256" key="1">
    <source>
        <dbReference type="SAM" id="MobiDB-lite"/>
    </source>
</evidence>
<feature type="region of interest" description="Disordered" evidence="1">
    <location>
        <begin position="700"/>
        <end position="719"/>
    </location>
</feature>
<reference evidence="4 5" key="1">
    <citation type="journal article" date="2015" name="Antonie Van Leeuwenhoek">
        <title>A phylogenomic and molecular marker based taxonomic framework for the order Xanthomonadales: proposal to transfer the families Algiphilaceae and Solimonadaceae to the order Nevskiales ord. nov. and to create a new family within the order Xanthomonadales, the family Rhodanobacteraceae fam. nov., containing the genus Rhodanobacter and its closest relatives.</title>
        <authorList>
            <person name="Naushad S."/>
            <person name="Adeolu M."/>
            <person name="Wong S."/>
            <person name="Sohail M."/>
            <person name="Schellhorn H.E."/>
            <person name="Gupta R.S."/>
        </authorList>
    </citation>
    <scope>NUCLEOTIDE SEQUENCE [LARGE SCALE GENOMIC DNA]</scope>
    <source>
        <strain evidence="4 5">DSM 16301</strain>
    </source>
</reference>
<dbReference type="RefSeq" id="WP_046972493.1">
    <property type="nucleotide sequence ID" value="NZ_JPLA01000041.1"/>
</dbReference>
<feature type="region of interest" description="Disordered" evidence="1">
    <location>
        <begin position="393"/>
        <end position="414"/>
    </location>
</feature>